<proteinExistence type="predicted"/>
<comment type="caution">
    <text evidence="3">The sequence shown here is derived from an EMBL/GenBank/DDBJ whole genome shotgun (WGS) entry which is preliminary data.</text>
</comment>
<organism evidence="3 4">
    <name type="scientific">Sphaerotilus uruguayifluvii</name>
    <dbReference type="NCBI Taxonomy" id="2735897"/>
    <lineage>
        <taxon>Bacteria</taxon>
        <taxon>Pseudomonadati</taxon>
        <taxon>Pseudomonadota</taxon>
        <taxon>Betaproteobacteria</taxon>
        <taxon>Burkholderiales</taxon>
        <taxon>Sphaerotilaceae</taxon>
        <taxon>Sphaerotilus</taxon>
    </lineage>
</organism>
<keyword evidence="4" id="KW-1185">Reference proteome</keyword>
<sequence>MRRARLSALKRQRGATAIEFALVASVLLPLLIGTIEVGRVMWLWNAGGEASRLAARLAVVCDIGDADIAGRVADSLGAGAASVIVPQISLEPAGCDRDTCQRVQVTLQARSVTTFIPFVDFAPVLPPQRTTLPRESLSSTDNTLCQP</sequence>
<keyword evidence="1" id="KW-0472">Membrane</keyword>
<gene>
    <name evidence="3" type="ORF">HNQ01_001581</name>
</gene>
<evidence type="ECO:0000313" key="3">
    <source>
        <dbReference type="EMBL" id="NRT55851.1"/>
    </source>
</evidence>
<keyword evidence="1" id="KW-0812">Transmembrane</keyword>
<dbReference type="EMBL" id="JABSNM010000005">
    <property type="protein sequence ID" value="NRT55851.1"/>
    <property type="molecule type" value="Genomic_DNA"/>
</dbReference>
<evidence type="ECO:0000313" key="4">
    <source>
        <dbReference type="Proteomes" id="UP001516061"/>
    </source>
</evidence>
<name>A0ABX2G258_9BURK</name>
<dbReference type="InterPro" id="IPR012495">
    <property type="entry name" value="TadE-like_dom"/>
</dbReference>
<evidence type="ECO:0000256" key="1">
    <source>
        <dbReference type="SAM" id="Phobius"/>
    </source>
</evidence>
<dbReference type="RefSeq" id="WP_173804817.1">
    <property type="nucleotide sequence ID" value="NZ_JABSNM010000005.1"/>
</dbReference>
<feature type="transmembrane region" description="Helical" evidence="1">
    <location>
        <begin position="20"/>
        <end position="44"/>
    </location>
</feature>
<reference evidence="3 4" key="1">
    <citation type="submission" date="2020-05" db="EMBL/GenBank/DDBJ databases">
        <title>Genomic Encyclopedia of Type Strains, Phase IV (KMG-V): Genome sequencing to study the core and pangenomes of soil and plant-associated prokaryotes.</title>
        <authorList>
            <person name="Whitman W."/>
        </authorList>
    </citation>
    <scope>NUCLEOTIDE SEQUENCE [LARGE SCALE GENOMIC DNA]</scope>
    <source>
        <strain evidence="3 4">C29</strain>
    </source>
</reference>
<feature type="domain" description="TadE-like" evidence="2">
    <location>
        <begin position="14"/>
        <end position="56"/>
    </location>
</feature>
<accession>A0ABX2G258</accession>
<dbReference type="Proteomes" id="UP001516061">
    <property type="component" value="Unassembled WGS sequence"/>
</dbReference>
<protein>
    <submittedName>
        <fullName evidence="3">Flp pilus assembly protein TadG</fullName>
    </submittedName>
</protein>
<keyword evidence="1" id="KW-1133">Transmembrane helix</keyword>
<dbReference type="Pfam" id="PF07811">
    <property type="entry name" value="TadE"/>
    <property type="match status" value="1"/>
</dbReference>
<evidence type="ECO:0000259" key="2">
    <source>
        <dbReference type="Pfam" id="PF07811"/>
    </source>
</evidence>